<gene>
    <name evidence="1" type="primary">uidR</name>
</gene>
<reference evidence="1" key="2">
    <citation type="journal article" date="1987" name="Mol. Gen. Genet.">
        <title>Transcriptional and translational signals of the uidA gene in Escherichia coli K12.</title>
        <authorList>
            <person name="Blanco C."/>
        </authorList>
    </citation>
    <scope>NUCLEOTIDE SEQUENCE</scope>
</reference>
<reference evidence="1" key="1">
    <citation type="journal article" date="1985" name="Mol. Gen. Genet.">
        <title>Nucleotide sequence of a regulatory region of the uidA gene in Escherichia coli K12.</title>
        <authorList>
            <person name="Blanco C."/>
            <person name="Ritzenthaler P."/>
            <person name="Mata-Gilsinger M."/>
        </authorList>
    </citation>
    <scope>NUCLEOTIDE SEQUENCE</scope>
</reference>
<proteinExistence type="predicted"/>
<dbReference type="EMBL" id="X02395">
    <property type="protein sequence ID" value="CAA26237.1"/>
    <property type="molecule type" value="Genomic_DNA"/>
</dbReference>
<feature type="non-terminal residue" evidence="1">
    <location>
        <position position="1"/>
    </location>
</feature>
<feature type="non-terminal residue" evidence="1">
    <location>
        <position position="53"/>
    </location>
</feature>
<dbReference type="AlphaFoldDB" id="Q47705"/>
<evidence type="ECO:0000313" key="1">
    <source>
        <dbReference type="EMBL" id="CAA26237.1"/>
    </source>
</evidence>
<sequence>VTSCRKPQPVKSKNSTACGHSVWIAKTVELISVGGKARYKKAGQLLCQAVLTI</sequence>
<name>Q47705_ECOLX</name>
<accession>Q47705</accession>
<organism evidence="1">
    <name type="scientific">Escherichia coli</name>
    <dbReference type="NCBI Taxonomy" id="562"/>
    <lineage>
        <taxon>Bacteria</taxon>
        <taxon>Pseudomonadati</taxon>
        <taxon>Pseudomonadota</taxon>
        <taxon>Gammaproteobacteria</taxon>
        <taxon>Enterobacterales</taxon>
        <taxon>Enterobacteriaceae</taxon>
        <taxon>Escherichia</taxon>
    </lineage>
</organism>
<protein>
    <submittedName>
        <fullName evidence="1">UidR protein</fullName>
    </submittedName>
</protein>